<dbReference type="EC" id="2.7.4.6" evidence="12"/>
<evidence type="ECO:0000256" key="11">
    <source>
        <dbReference type="RuleBase" id="RU004011"/>
    </source>
</evidence>
<feature type="coiled-coil region" evidence="13">
    <location>
        <begin position="171"/>
        <end position="198"/>
    </location>
</feature>
<dbReference type="GO" id="GO:0006241">
    <property type="term" value="P:CTP biosynthetic process"/>
    <property type="evidence" value="ECO:0007669"/>
    <property type="project" value="InterPro"/>
</dbReference>
<evidence type="ECO:0000256" key="9">
    <source>
        <dbReference type="ARBA" id="ARBA00023080"/>
    </source>
</evidence>
<proteinExistence type="inferred from homology"/>
<dbReference type="OrthoDB" id="2162449at2759"/>
<sequence>MAIKTFSIYVDKLFQFGIHFTFFQQQKMSEEQHTYAMIKPGYEEYWGKVIERIIEEGLQIVRMKTMQFDNNFASQFYAEHVGKGFFGDLSGYMTSGQIVAMELAGPNAIAKWREIIGPTKKEVAVETAPNSLRALYARSTTENLCHGSDAPETAAREIALVFAEEIAEDAKMAAREAVDGAKEKVADAKEKAEQAKQKSKCCLLI</sequence>
<keyword evidence="6 12" id="KW-0418">Kinase</keyword>
<comment type="caution">
    <text evidence="15">The sequence shown here is derived from an EMBL/GenBank/DDBJ whole genome shotgun (WGS) entry which is preliminary data.</text>
</comment>
<feature type="binding site" evidence="10">
    <location>
        <position position="133"/>
    </location>
    <ligand>
        <name>ATP</name>
        <dbReference type="ChEBI" id="CHEBI:30616"/>
    </ligand>
</feature>
<evidence type="ECO:0000256" key="3">
    <source>
        <dbReference type="ARBA" id="ARBA00022679"/>
    </source>
</evidence>
<keyword evidence="7 12" id="KW-0067">ATP-binding</keyword>
<evidence type="ECO:0000256" key="13">
    <source>
        <dbReference type="SAM" id="Coils"/>
    </source>
</evidence>
<dbReference type="PANTHER" id="PTHR46161">
    <property type="entry name" value="NUCLEOSIDE DIPHOSPHATE KINASE"/>
    <property type="match status" value="1"/>
</dbReference>
<feature type="active site" description="Pros-phosphohistidine intermediate" evidence="10">
    <location>
        <position position="146"/>
    </location>
</feature>
<dbReference type="SMART" id="SM00562">
    <property type="entry name" value="NDK"/>
    <property type="match status" value="1"/>
</dbReference>
<evidence type="ECO:0000313" key="16">
    <source>
        <dbReference type="Proteomes" id="UP000179807"/>
    </source>
</evidence>
<name>A0A1J4J410_9EUKA</name>
<dbReference type="GO" id="GO:0046872">
    <property type="term" value="F:metal ion binding"/>
    <property type="evidence" value="ECO:0007669"/>
    <property type="project" value="UniProtKB-KW"/>
</dbReference>
<keyword evidence="9" id="KW-0546">Nucleotide metabolism</keyword>
<evidence type="ECO:0000256" key="1">
    <source>
        <dbReference type="ARBA" id="ARBA00008142"/>
    </source>
</evidence>
<keyword evidence="4" id="KW-0479">Metal-binding</keyword>
<dbReference type="Pfam" id="PF00334">
    <property type="entry name" value="NDK"/>
    <property type="match status" value="1"/>
</dbReference>
<evidence type="ECO:0000259" key="14">
    <source>
        <dbReference type="SMART" id="SM00562"/>
    </source>
</evidence>
<dbReference type="VEuPathDB" id="TrichDB:TRFO_40235"/>
<dbReference type="GeneID" id="94847783"/>
<gene>
    <name evidence="15" type="primary">ndk</name>
    <name evidence="15" type="ORF">TRFO_40235</name>
</gene>
<evidence type="ECO:0000256" key="10">
    <source>
        <dbReference type="PROSITE-ProRule" id="PRU00706"/>
    </source>
</evidence>
<dbReference type="GO" id="GO:0004550">
    <property type="term" value="F:nucleoside diphosphate kinase activity"/>
    <property type="evidence" value="ECO:0007669"/>
    <property type="project" value="UniProtKB-EC"/>
</dbReference>
<evidence type="ECO:0000256" key="4">
    <source>
        <dbReference type="ARBA" id="ARBA00022723"/>
    </source>
</evidence>
<feature type="binding site" evidence="10">
    <location>
        <position position="39"/>
    </location>
    <ligand>
        <name>ATP</name>
        <dbReference type="ChEBI" id="CHEBI:30616"/>
    </ligand>
</feature>
<feature type="binding site" evidence="10">
    <location>
        <position position="113"/>
    </location>
    <ligand>
        <name>ATP</name>
        <dbReference type="ChEBI" id="CHEBI:30616"/>
    </ligand>
</feature>
<evidence type="ECO:0000256" key="7">
    <source>
        <dbReference type="ARBA" id="ARBA00022840"/>
    </source>
</evidence>
<dbReference type="AlphaFoldDB" id="A0A1J4J410"/>
<dbReference type="InterPro" id="IPR034907">
    <property type="entry name" value="NDK-like_dom"/>
</dbReference>
<dbReference type="InterPro" id="IPR001564">
    <property type="entry name" value="Nucleoside_diP_kinase"/>
</dbReference>
<reference evidence="15" key="1">
    <citation type="submission" date="2016-10" db="EMBL/GenBank/DDBJ databases">
        <authorList>
            <person name="Benchimol M."/>
            <person name="Almeida L.G."/>
            <person name="Vasconcelos A.T."/>
            <person name="Perreira-Neves A."/>
            <person name="Rosa I.A."/>
            <person name="Tasca T."/>
            <person name="Bogo M.R."/>
            <person name="de Souza W."/>
        </authorList>
    </citation>
    <scope>NUCLEOTIDE SEQUENCE [LARGE SCALE GENOMIC DNA]</scope>
    <source>
        <strain evidence="15">K</strain>
    </source>
</reference>
<dbReference type="PRINTS" id="PR01243">
    <property type="entry name" value="NUCDPKINASE"/>
</dbReference>
<evidence type="ECO:0000313" key="15">
    <source>
        <dbReference type="EMBL" id="OHS93481.1"/>
    </source>
</evidence>
<keyword evidence="5 12" id="KW-0547">Nucleotide-binding</keyword>
<evidence type="ECO:0000256" key="12">
    <source>
        <dbReference type="RuleBase" id="RU004013"/>
    </source>
</evidence>
<comment type="similarity">
    <text evidence="1 10 11">Belongs to the NDK family.</text>
</comment>
<dbReference type="Gene3D" id="3.30.70.141">
    <property type="entry name" value="Nucleoside diphosphate kinase-like domain"/>
    <property type="match status" value="1"/>
</dbReference>
<dbReference type="SUPFAM" id="SSF54919">
    <property type="entry name" value="Nucleoside diphosphate kinase, NDK"/>
    <property type="match status" value="1"/>
</dbReference>
<feature type="domain" description="Nucleoside diphosphate kinase-like" evidence="14">
    <location>
        <begin position="31"/>
        <end position="169"/>
    </location>
</feature>
<keyword evidence="16" id="KW-1185">Reference proteome</keyword>
<feature type="binding site" evidence="10">
    <location>
        <position position="85"/>
    </location>
    <ligand>
        <name>ATP</name>
        <dbReference type="ChEBI" id="CHEBI:30616"/>
    </ligand>
</feature>
<dbReference type="GO" id="GO:0005524">
    <property type="term" value="F:ATP binding"/>
    <property type="evidence" value="ECO:0007669"/>
    <property type="project" value="UniProtKB-KW"/>
</dbReference>
<dbReference type="GO" id="GO:0006183">
    <property type="term" value="P:GTP biosynthetic process"/>
    <property type="evidence" value="ECO:0007669"/>
    <property type="project" value="InterPro"/>
</dbReference>
<dbReference type="EMBL" id="MLAK01001397">
    <property type="protein sequence ID" value="OHS93481.1"/>
    <property type="molecule type" value="Genomic_DNA"/>
</dbReference>
<dbReference type="InterPro" id="IPR036850">
    <property type="entry name" value="NDK-like_dom_sf"/>
</dbReference>
<dbReference type="Proteomes" id="UP000179807">
    <property type="component" value="Unassembled WGS sequence"/>
</dbReference>
<evidence type="ECO:0000256" key="2">
    <source>
        <dbReference type="ARBA" id="ARBA00022490"/>
    </source>
</evidence>
<dbReference type="GO" id="GO:0006228">
    <property type="term" value="P:UTP biosynthetic process"/>
    <property type="evidence" value="ECO:0007669"/>
    <property type="project" value="InterPro"/>
</dbReference>
<feature type="binding site" evidence="10">
    <location>
        <position position="143"/>
    </location>
    <ligand>
        <name>ATP</name>
        <dbReference type="ChEBI" id="CHEBI:30616"/>
    </ligand>
</feature>
<dbReference type="PANTHER" id="PTHR46161:SF3">
    <property type="entry name" value="NUCLEOSIDE DIPHOSPHATE KINASE DDB_G0292928-RELATED"/>
    <property type="match status" value="1"/>
</dbReference>
<dbReference type="RefSeq" id="XP_068346618.1">
    <property type="nucleotide sequence ID" value="XM_068513079.1"/>
</dbReference>
<keyword evidence="8" id="KW-0460">Magnesium</keyword>
<keyword evidence="3 12" id="KW-0808">Transferase</keyword>
<dbReference type="InterPro" id="IPR023005">
    <property type="entry name" value="Nucleoside_diP_kinase_AS"/>
</dbReference>
<keyword evidence="13" id="KW-0175">Coiled coil</keyword>
<organism evidence="15 16">
    <name type="scientific">Tritrichomonas foetus</name>
    <dbReference type="NCBI Taxonomy" id="1144522"/>
    <lineage>
        <taxon>Eukaryota</taxon>
        <taxon>Metamonada</taxon>
        <taxon>Parabasalia</taxon>
        <taxon>Tritrichomonadida</taxon>
        <taxon>Tritrichomonadidae</taxon>
        <taxon>Tritrichomonas</taxon>
    </lineage>
</organism>
<comment type="catalytic activity">
    <reaction evidence="12">
        <text>a 2'-deoxyribonucleoside 5'-diphosphate + ATP = a 2'-deoxyribonucleoside 5'-triphosphate + ADP</text>
        <dbReference type="Rhea" id="RHEA:44640"/>
        <dbReference type="ChEBI" id="CHEBI:30616"/>
        <dbReference type="ChEBI" id="CHEBI:61560"/>
        <dbReference type="ChEBI" id="CHEBI:73316"/>
        <dbReference type="ChEBI" id="CHEBI:456216"/>
        <dbReference type="EC" id="2.7.4.6"/>
    </reaction>
</comment>
<dbReference type="PROSITE" id="PS51374">
    <property type="entry name" value="NDPK_LIKE"/>
    <property type="match status" value="1"/>
</dbReference>
<dbReference type="PROSITE" id="PS00469">
    <property type="entry name" value="NDPK"/>
    <property type="match status" value="1"/>
</dbReference>
<evidence type="ECO:0000256" key="6">
    <source>
        <dbReference type="ARBA" id="ARBA00022777"/>
    </source>
</evidence>
<accession>A0A1J4J410</accession>
<evidence type="ECO:0000256" key="8">
    <source>
        <dbReference type="ARBA" id="ARBA00022842"/>
    </source>
</evidence>
<evidence type="ECO:0000256" key="5">
    <source>
        <dbReference type="ARBA" id="ARBA00022741"/>
    </source>
</evidence>
<protein>
    <recommendedName>
        <fullName evidence="12">Nucleoside diphosphate kinase</fullName>
        <ecNumber evidence="12">2.7.4.6</ecNumber>
    </recommendedName>
</protein>
<feature type="binding site" evidence="10">
    <location>
        <position position="119"/>
    </location>
    <ligand>
        <name>ATP</name>
        <dbReference type="ChEBI" id="CHEBI:30616"/>
    </ligand>
</feature>
<keyword evidence="2" id="KW-0963">Cytoplasm</keyword>